<comment type="caution">
    <text evidence="9">The sequence shown here is derived from an EMBL/GenBank/DDBJ whole genome shotgun (WGS) entry which is preliminary data.</text>
</comment>
<accession>N4VYM0</accession>
<dbReference type="Proteomes" id="UP000014480">
    <property type="component" value="Unassembled WGS sequence"/>
</dbReference>
<dbReference type="GO" id="GO:0046872">
    <property type="term" value="F:metal ion binding"/>
    <property type="evidence" value="ECO:0007669"/>
    <property type="project" value="UniProtKB-KW"/>
</dbReference>
<dbReference type="STRING" id="1213857.N4VYM0"/>
<comment type="cofactor">
    <cofactor evidence="1">
        <name>heme b</name>
        <dbReference type="ChEBI" id="CHEBI:60344"/>
    </cofactor>
</comment>
<reference evidence="10" key="2">
    <citation type="journal article" date="2019" name="Mol. Plant Microbe Interact.">
        <title>Genome sequence resources for four phytopathogenic fungi from the Colletotrichum orbiculare species complex.</title>
        <authorList>
            <person name="Gan P."/>
            <person name="Tsushima A."/>
            <person name="Narusaka M."/>
            <person name="Narusaka Y."/>
            <person name="Takano Y."/>
            <person name="Kubo Y."/>
            <person name="Shirasu K."/>
        </authorList>
    </citation>
    <scope>GENOME REANNOTATION</scope>
    <source>
        <strain evidence="10">104-T / ATCC 96160 / CBS 514.97 / LARS 414 / MAFF 240422</strain>
    </source>
</reference>
<proteinExistence type="inferred from homology"/>
<dbReference type="AlphaFoldDB" id="N4VYM0"/>
<dbReference type="HOGENOM" id="CLU_050230_0_2_1"/>
<evidence type="ECO:0000256" key="7">
    <source>
        <dbReference type="ARBA" id="ARBA00025795"/>
    </source>
</evidence>
<comment type="similarity">
    <text evidence="7">Belongs to the chloroperoxidase family.</text>
</comment>
<keyword evidence="2 9" id="KW-0575">Peroxidase</keyword>
<evidence type="ECO:0000256" key="2">
    <source>
        <dbReference type="ARBA" id="ARBA00022559"/>
    </source>
</evidence>
<gene>
    <name evidence="9" type="ORF">Cob_v010636</name>
</gene>
<name>N4VYM0_COLOR</name>
<sequence length="217" mass="23862">MPPQRDDRRSPCPGLNAIANHGFLPRDGSNISLQILTEALNKSANLHSSLSEFLGGLSLQLSTTGDPGTFHLSDIAAHGDFIEHDASLSRADAYFGDNVSFNETIWAESKSMLLAKDPIPLEAFARARLARFDASKAENPEFQVTDNQRRGSLLEMAIIARLFQTNAGGASPEWIRVLFEEERLPYLEGWARPSIETTLDDLAKVGAQINTTLQLRV</sequence>
<dbReference type="eggNOG" id="ENOG502S5K7">
    <property type="taxonomic scope" value="Eukaryota"/>
</dbReference>
<keyword evidence="4" id="KW-0479">Metal-binding</keyword>
<feature type="domain" description="Heme haloperoxidase family profile" evidence="8">
    <location>
        <begin position="1"/>
        <end position="204"/>
    </location>
</feature>
<evidence type="ECO:0000259" key="8">
    <source>
        <dbReference type="PROSITE" id="PS51405"/>
    </source>
</evidence>
<reference evidence="10" key="1">
    <citation type="journal article" date="2013" name="New Phytol.">
        <title>Comparative genomic and transcriptomic analyses reveal the hemibiotrophic stage shift of Colletotrichum fungi.</title>
        <authorList>
            <person name="Gan P."/>
            <person name="Ikeda K."/>
            <person name="Irieda H."/>
            <person name="Narusaka M."/>
            <person name="O'Connell R.J."/>
            <person name="Narusaka Y."/>
            <person name="Takano Y."/>
            <person name="Kubo Y."/>
            <person name="Shirasu K."/>
        </authorList>
    </citation>
    <scope>NUCLEOTIDE SEQUENCE [LARGE SCALE GENOMIC DNA]</scope>
    <source>
        <strain evidence="10">104-T / ATCC 96160 / CBS 514.97 / LARS 414 / MAFF 240422</strain>
    </source>
</reference>
<dbReference type="GO" id="GO:0004601">
    <property type="term" value="F:peroxidase activity"/>
    <property type="evidence" value="ECO:0007669"/>
    <property type="project" value="UniProtKB-KW"/>
</dbReference>
<evidence type="ECO:0000256" key="3">
    <source>
        <dbReference type="ARBA" id="ARBA00022617"/>
    </source>
</evidence>
<dbReference type="Pfam" id="PF01328">
    <property type="entry name" value="Peroxidase_2"/>
    <property type="match status" value="1"/>
</dbReference>
<keyword evidence="10" id="KW-1185">Reference proteome</keyword>
<keyword evidence="6" id="KW-0408">Iron</keyword>
<evidence type="ECO:0000256" key="1">
    <source>
        <dbReference type="ARBA" id="ARBA00001970"/>
    </source>
</evidence>
<keyword evidence="3" id="KW-0349">Heme</keyword>
<evidence type="ECO:0000313" key="10">
    <source>
        <dbReference type="Proteomes" id="UP000014480"/>
    </source>
</evidence>
<evidence type="ECO:0000256" key="4">
    <source>
        <dbReference type="ARBA" id="ARBA00022723"/>
    </source>
</evidence>
<evidence type="ECO:0000313" key="9">
    <source>
        <dbReference type="EMBL" id="TDZ16443.1"/>
    </source>
</evidence>
<dbReference type="SUPFAM" id="SSF47571">
    <property type="entry name" value="Cloroperoxidase"/>
    <property type="match status" value="1"/>
</dbReference>
<protein>
    <submittedName>
        <fullName evidence="9">Sterigmatocystin biosynthesis peroxidase stcC</fullName>
    </submittedName>
</protein>
<evidence type="ECO:0000256" key="5">
    <source>
        <dbReference type="ARBA" id="ARBA00023002"/>
    </source>
</evidence>
<dbReference type="OrthoDB" id="407298at2759"/>
<evidence type="ECO:0000256" key="6">
    <source>
        <dbReference type="ARBA" id="ARBA00023004"/>
    </source>
</evidence>
<dbReference type="Gene3D" id="1.10.489.10">
    <property type="entry name" value="Chloroperoxidase-like"/>
    <property type="match status" value="1"/>
</dbReference>
<dbReference type="EMBL" id="AMCV02000035">
    <property type="protein sequence ID" value="TDZ16443.1"/>
    <property type="molecule type" value="Genomic_DNA"/>
</dbReference>
<dbReference type="InterPro" id="IPR036851">
    <property type="entry name" value="Chloroperoxidase-like_sf"/>
</dbReference>
<dbReference type="PROSITE" id="PS51405">
    <property type="entry name" value="HEME_HALOPEROXIDASE"/>
    <property type="match status" value="1"/>
</dbReference>
<dbReference type="InterPro" id="IPR000028">
    <property type="entry name" value="Chloroperoxidase"/>
</dbReference>
<keyword evidence="5" id="KW-0560">Oxidoreductase</keyword>
<dbReference type="PANTHER" id="PTHR33577">
    <property type="entry name" value="STERIGMATOCYSTIN BIOSYNTHESIS PEROXIDASE STCC-RELATED"/>
    <property type="match status" value="1"/>
</dbReference>
<organism evidence="9 10">
    <name type="scientific">Colletotrichum orbiculare (strain 104-T / ATCC 96160 / CBS 514.97 / LARS 414 / MAFF 240422)</name>
    <name type="common">Cucumber anthracnose fungus</name>
    <name type="synonym">Colletotrichum lagenarium</name>
    <dbReference type="NCBI Taxonomy" id="1213857"/>
    <lineage>
        <taxon>Eukaryota</taxon>
        <taxon>Fungi</taxon>
        <taxon>Dikarya</taxon>
        <taxon>Ascomycota</taxon>
        <taxon>Pezizomycotina</taxon>
        <taxon>Sordariomycetes</taxon>
        <taxon>Hypocreomycetidae</taxon>
        <taxon>Glomerellales</taxon>
        <taxon>Glomerellaceae</taxon>
        <taxon>Colletotrichum</taxon>
        <taxon>Colletotrichum orbiculare species complex</taxon>
    </lineage>
</organism>
<dbReference type="PANTHER" id="PTHR33577:SF19">
    <property type="entry name" value="HEME HALOPEROXIDASE FAMILY PROFILE DOMAIN-CONTAINING PROTEIN-RELATED"/>
    <property type="match status" value="1"/>
</dbReference>